<evidence type="ECO:0000256" key="6">
    <source>
        <dbReference type="ARBA" id="ARBA00023212"/>
    </source>
</evidence>
<accession>A0A3Q2XPN4</accession>
<evidence type="ECO:0000256" key="7">
    <source>
        <dbReference type="RuleBase" id="RU000686"/>
    </source>
</evidence>
<dbReference type="Pfam" id="PF00418">
    <property type="entry name" value="Tubulin-binding"/>
    <property type="match status" value="3"/>
</dbReference>
<dbReference type="InterPro" id="IPR001084">
    <property type="entry name" value="MAP_tubulin-bd_rpt"/>
</dbReference>
<dbReference type="AlphaFoldDB" id="A0A3Q2XPN4"/>
<keyword evidence="10" id="KW-1185">Reference proteome</keyword>
<proteinExistence type="predicted"/>
<evidence type="ECO:0000313" key="9">
    <source>
        <dbReference type="Ensembl" id="ENSHCOP00000006698.1"/>
    </source>
</evidence>
<dbReference type="PANTHER" id="PTHR11501:SF15">
    <property type="entry name" value="MICROTUBULE-ASSOCIATED PROTEIN 2"/>
    <property type="match status" value="1"/>
</dbReference>
<evidence type="ECO:0000313" key="10">
    <source>
        <dbReference type="Proteomes" id="UP000264820"/>
    </source>
</evidence>
<dbReference type="GO" id="GO:0043005">
    <property type="term" value="C:neuron projection"/>
    <property type="evidence" value="ECO:0007669"/>
    <property type="project" value="TreeGrafter"/>
</dbReference>
<dbReference type="GeneTree" id="ENSGT00940000156597"/>
<protein>
    <recommendedName>
        <fullName evidence="7">Microtubule-associated protein</fullName>
    </recommendedName>
</protein>
<dbReference type="GO" id="GO:0008017">
    <property type="term" value="F:microtubule binding"/>
    <property type="evidence" value="ECO:0007669"/>
    <property type="project" value="InterPro"/>
</dbReference>
<dbReference type="GO" id="GO:0031175">
    <property type="term" value="P:neuron projection development"/>
    <property type="evidence" value="ECO:0007669"/>
    <property type="project" value="TreeGrafter"/>
</dbReference>
<keyword evidence="2 7" id="KW-0963">Cytoplasm</keyword>
<dbReference type="PROSITE" id="PS00229">
    <property type="entry name" value="TAU_MAP_1"/>
    <property type="match status" value="1"/>
</dbReference>
<organism evidence="9 10">
    <name type="scientific">Hippocampus comes</name>
    <name type="common">Tiger tail seahorse</name>
    <dbReference type="NCBI Taxonomy" id="109280"/>
    <lineage>
        <taxon>Eukaryota</taxon>
        <taxon>Metazoa</taxon>
        <taxon>Chordata</taxon>
        <taxon>Craniata</taxon>
        <taxon>Vertebrata</taxon>
        <taxon>Euteleostomi</taxon>
        <taxon>Actinopterygii</taxon>
        <taxon>Neopterygii</taxon>
        <taxon>Teleostei</taxon>
        <taxon>Neoteleostei</taxon>
        <taxon>Acanthomorphata</taxon>
        <taxon>Syngnathiaria</taxon>
        <taxon>Syngnathiformes</taxon>
        <taxon>Syngnathoidei</taxon>
        <taxon>Syngnathidae</taxon>
        <taxon>Hippocampus</taxon>
    </lineage>
</organism>
<feature type="region of interest" description="Disordered" evidence="8">
    <location>
        <begin position="199"/>
        <end position="224"/>
    </location>
</feature>
<evidence type="ECO:0000256" key="8">
    <source>
        <dbReference type="SAM" id="MobiDB-lite"/>
    </source>
</evidence>
<comment type="subcellular location">
    <subcellularLocation>
        <location evidence="1 7">Cytoplasm</location>
        <location evidence="1 7">Cytoskeleton</location>
    </subcellularLocation>
</comment>
<keyword evidence="5" id="KW-0677">Repeat</keyword>
<dbReference type="Proteomes" id="UP000264820">
    <property type="component" value="Unplaced"/>
</dbReference>
<dbReference type="OMA" id="HVLIESH"/>
<dbReference type="InterPro" id="IPR027324">
    <property type="entry name" value="MAP2/MAP4/Tau"/>
</dbReference>
<keyword evidence="6 7" id="KW-0206">Cytoskeleton</keyword>
<dbReference type="GO" id="GO:0000226">
    <property type="term" value="P:microtubule cytoskeleton organization"/>
    <property type="evidence" value="ECO:0007669"/>
    <property type="project" value="TreeGrafter"/>
</dbReference>
<dbReference type="GO" id="GO:0005874">
    <property type="term" value="C:microtubule"/>
    <property type="evidence" value="ECO:0007669"/>
    <property type="project" value="UniProtKB-KW"/>
</dbReference>
<dbReference type="Ensembl" id="ENSHCOT00000003242.1">
    <property type="protein sequence ID" value="ENSHCOP00000006698.1"/>
    <property type="gene ID" value="ENSHCOG00000008552.1"/>
</dbReference>
<dbReference type="PANTHER" id="PTHR11501">
    <property type="entry name" value="MICROTUBULE-ASSOCIATED PROTEIN"/>
    <property type="match status" value="1"/>
</dbReference>
<keyword evidence="4 7" id="KW-0493">Microtubule</keyword>
<reference evidence="9" key="1">
    <citation type="submission" date="2025-08" db="UniProtKB">
        <authorList>
            <consortium name="Ensembl"/>
        </authorList>
    </citation>
    <scope>IDENTIFICATION</scope>
</reference>
<dbReference type="STRING" id="109280.ENSHCOP00000006698"/>
<name>A0A3Q2XPN4_HIPCM</name>
<evidence type="ECO:0000256" key="4">
    <source>
        <dbReference type="ARBA" id="ARBA00022701"/>
    </source>
</evidence>
<evidence type="ECO:0000256" key="3">
    <source>
        <dbReference type="ARBA" id="ARBA00022553"/>
    </source>
</evidence>
<feature type="compositionally biased region" description="Low complexity" evidence="8">
    <location>
        <begin position="32"/>
        <end position="44"/>
    </location>
</feature>
<feature type="compositionally biased region" description="Basic and acidic residues" evidence="8">
    <location>
        <begin position="1"/>
        <end position="11"/>
    </location>
</feature>
<dbReference type="PROSITE" id="PS51491">
    <property type="entry name" value="TAU_MAP_2"/>
    <property type="match status" value="3"/>
</dbReference>
<reference evidence="9" key="2">
    <citation type="submission" date="2025-09" db="UniProtKB">
        <authorList>
            <consortium name="Ensembl"/>
        </authorList>
    </citation>
    <scope>IDENTIFICATION</scope>
</reference>
<evidence type="ECO:0000256" key="2">
    <source>
        <dbReference type="ARBA" id="ARBA00022490"/>
    </source>
</evidence>
<sequence>DGRSQSPDKRSSMPRQASSLSRHPYQEHEDSSTSITSSGSTAPRRPTPGTPRSLSLMSQERRVAVARTPPKSPATTPKQLRVINQPLPDFKRVRSKVGSIDNIKYQPKGGQIQIQNKKIDLSHVTSKCGSLDNIHHRPGGNVRIESVKLDFKDKAHAKVGSLDNAHHTPGGGRVTIESHRLTFRDHAKARVDHGAEIIVRSPGRSRSMSPHRHRDSHLSSSGSLNMLESPQLATLAEDLTAALAKQGL</sequence>
<evidence type="ECO:0000256" key="1">
    <source>
        <dbReference type="ARBA" id="ARBA00004245"/>
    </source>
</evidence>
<evidence type="ECO:0000256" key="5">
    <source>
        <dbReference type="ARBA" id="ARBA00022737"/>
    </source>
</evidence>
<keyword evidence="3" id="KW-0597">Phosphoprotein</keyword>
<feature type="region of interest" description="Disordered" evidence="8">
    <location>
        <begin position="1"/>
        <end position="78"/>
    </location>
</feature>